<gene>
    <name evidence="1" type="ORF">EC9_46720</name>
</gene>
<dbReference type="RefSeq" id="WP_145123200.1">
    <property type="nucleotide sequence ID" value="NZ_CP036261.1"/>
</dbReference>
<dbReference type="Proteomes" id="UP000319557">
    <property type="component" value="Chromosome"/>
</dbReference>
<accession>A0A517M6G1</accession>
<evidence type="ECO:0008006" key="3">
    <source>
        <dbReference type="Google" id="ProtNLM"/>
    </source>
</evidence>
<evidence type="ECO:0000313" key="2">
    <source>
        <dbReference type="Proteomes" id="UP000319557"/>
    </source>
</evidence>
<dbReference type="EMBL" id="CP036261">
    <property type="protein sequence ID" value="QDS90464.1"/>
    <property type="molecule type" value="Genomic_DNA"/>
</dbReference>
<protein>
    <recommendedName>
        <fullName evidence="3">Arrestin-like N-terminal domain-containing protein</fullName>
    </recommendedName>
</protein>
<dbReference type="KEGG" id="ruv:EC9_46720"/>
<name>A0A517M6G1_9BACT</name>
<dbReference type="OrthoDB" id="269669at2"/>
<dbReference type="AlphaFoldDB" id="A0A517M6G1"/>
<reference evidence="1 2" key="1">
    <citation type="submission" date="2019-02" db="EMBL/GenBank/DDBJ databases">
        <title>Deep-cultivation of Planctomycetes and their phenomic and genomic characterization uncovers novel biology.</title>
        <authorList>
            <person name="Wiegand S."/>
            <person name="Jogler M."/>
            <person name="Boedeker C."/>
            <person name="Pinto D."/>
            <person name="Vollmers J."/>
            <person name="Rivas-Marin E."/>
            <person name="Kohn T."/>
            <person name="Peeters S.H."/>
            <person name="Heuer A."/>
            <person name="Rast P."/>
            <person name="Oberbeckmann S."/>
            <person name="Bunk B."/>
            <person name="Jeske O."/>
            <person name="Meyerdierks A."/>
            <person name="Storesund J.E."/>
            <person name="Kallscheuer N."/>
            <person name="Luecker S."/>
            <person name="Lage O.M."/>
            <person name="Pohl T."/>
            <person name="Merkel B.J."/>
            <person name="Hornburger P."/>
            <person name="Mueller R.-W."/>
            <person name="Bruemmer F."/>
            <person name="Labrenz M."/>
            <person name="Spormann A.M."/>
            <person name="Op den Camp H."/>
            <person name="Overmann J."/>
            <person name="Amann R."/>
            <person name="Jetten M.S.M."/>
            <person name="Mascher T."/>
            <person name="Medema M.H."/>
            <person name="Devos D.P."/>
            <person name="Kaster A.-K."/>
            <person name="Ovreas L."/>
            <person name="Rohde M."/>
            <person name="Galperin M.Y."/>
            <person name="Jogler C."/>
        </authorList>
    </citation>
    <scope>NUCLEOTIDE SEQUENCE [LARGE SCALE GENOMIC DNA]</scope>
    <source>
        <strain evidence="1 2">EC9</strain>
    </source>
</reference>
<keyword evidence="2" id="KW-1185">Reference proteome</keyword>
<proteinExistence type="predicted"/>
<sequence>MISIQLDREEGVYSPGDLLECNWRIGRIGLDGIQSVEASVLWYTEGKGDEDFSVHHFVRVSGEQLRKLGDSYQHSLVTALPMSPLTYDGQLLRIRWCVRLRIFLPNENDTVWQQPFFLGYADSDA</sequence>
<organism evidence="1 2">
    <name type="scientific">Rosistilla ulvae</name>
    <dbReference type="NCBI Taxonomy" id="1930277"/>
    <lineage>
        <taxon>Bacteria</taxon>
        <taxon>Pseudomonadati</taxon>
        <taxon>Planctomycetota</taxon>
        <taxon>Planctomycetia</taxon>
        <taxon>Pirellulales</taxon>
        <taxon>Pirellulaceae</taxon>
        <taxon>Rosistilla</taxon>
    </lineage>
</organism>
<evidence type="ECO:0000313" key="1">
    <source>
        <dbReference type="EMBL" id="QDS90464.1"/>
    </source>
</evidence>